<dbReference type="PANTHER" id="PTHR42830">
    <property type="entry name" value="OSMOTICALLY INDUCIBLE FAMILY PROTEIN"/>
    <property type="match status" value="1"/>
</dbReference>
<evidence type="ECO:0000313" key="1">
    <source>
        <dbReference type="EMBL" id="PHN07650.1"/>
    </source>
</evidence>
<comment type="caution">
    <text evidence="1">The sequence shown here is derived from an EMBL/GenBank/DDBJ whole genome shotgun (WGS) entry which is preliminary data.</text>
</comment>
<dbReference type="SUPFAM" id="SSF82784">
    <property type="entry name" value="OsmC-like"/>
    <property type="match status" value="1"/>
</dbReference>
<dbReference type="OrthoDB" id="9795405at2"/>
<reference evidence="1 2" key="1">
    <citation type="submission" date="2017-10" db="EMBL/GenBank/DDBJ databases">
        <title>The draft genome sequence of Lewinella nigricans NBRC 102662.</title>
        <authorList>
            <person name="Wang K."/>
        </authorList>
    </citation>
    <scope>NUCLEOTIDE SEQUENCE [LARGE SCALE GENOMIC DNA]</scope>
    <source>
        <strain evidence="1 2">NBRC 102662</strain>
    </source>
</reference>
<organism evidence="1 2">
    <name type="scientific">Flavilitoribacter nigricans (strain ATCC 23147 / DSM 23189 / NBRC 102662 / NCIMB 1420 / SS-2)</name>
    <name type="common">Lewinella nigricans</name>
    <dbReference type="NCBI Taxonomy" id="1122177"/>
    <lineage>
        <taxon>Bacteria</taxon>
        <taxon>Pseudomonadati</taxon>
        <taxon>Bacteroidota</taxon>
        <taxon>Saprospiria</taxon>
        <taxon>Saprospirales</taxon>
        <taxon>Lewinellaceae</taxon>
        <taxon>Flavilitoribacter</taxon>
    </lineage>
</organism>
<dbReference type="Pfam" id="PF02566">
    <property type="entry name" value="OsmC"/>
    <property type="match status" value="1"/>
</dbReference>
<protein>
    <submittedName>
        <fullName evidence="1">Peroxiredoxin</fullName>
    </submittedName>
</protein>
<dbReference type="Proteomes" id="UP000223913">
    <property type="component" value="Unassembled WGS sequence"/>
</dbReference>
<dbReference type="Gene3D" id="3.30.300.20">
    <property type="match status" value="1"/>
</dbReference>
<evidence type="ECO:0000313" key="2">
    <source>
        <dbReference type="Proteomes" id="UP000223913"/>
    </source>
</evidence>
<keyword evidence="2" id="KW-1185">Reference proteome</keyword>
<sequence length="155" mass="17549">MKEHHYKIRMEWTGNQGQGTSSYRSYSRDHLISADGKPVQIPASSDPSFRGDPARYNPEELFLSSLSACHMLWFLHLCSVNKIVVTEYIDQATGIMEEAKDGSGKFREVTLHPRIRVETEAMIAPSLELHHQANAMCFIANSCNFPVQHEPETTI</sequence>
<name>A0A2D0NGY9_FLAN2</name>
<gene>
    <name evidence="1" type="ORF">CRP01_06000</name>
</gene>
<dbReference type="InterPro" id="IPR003718">
    <property type="entry name" value="OsmC/Ohr_fam"/>
</dbReference>
<accession>A0A2D0NGY9</accession>
<dbReference type="InterPro" id="IPR052707">
    <property type="entry name" value="OsmC_Ohr_Peroxiredoxin"/>
</dbReference>
<dbReference type="RefSeq" id="WP_099149098.1">
    <property type="nucleotide sequence ID" value="NZ_PDUD01000009.1"/>
</dbReference>
<dbReference type="AlphaFoldDB" id="A0A2D0NGY9"/>
<dbReference type="InterPro" id="IPR015946">
    <property type="entry name" value="KH_dom-like_a/b"/>
</dbReference>
<dbReference type="EMBL" id="PDUD01000009">
    <property type="protein sequence ID" value="PHN07650.1"/>
    <property type="molecule type" value="Genomic_DNA"/>
</dbReference>
<dbReference type="InterPro" id="IPR036102">
    <property type="entry name" value="OsmC/Ohrsf"/>
</dbReference>
<dbReference type="PANTHER" id="PTHR42830:SF2">
    <property type="entry name" value="OSMC_OHR FAMILY PROTEIN"/>
    <property type="match status" value="1"/>
</dbReference>
<proteinExistence type="predicted"/>